<evidence type="ECO:0000313" key="1">
    <source>
        <dbReference type="EMBL" id="KAJ8002412.1"/>
    </source>
</evidence>
<protein>
    <submittedName>
        <fullName evidence="1">Uncharacterized protein</fullName>
    </submittedName>
</protein>
<dbReference type="Proteomes" id="UP001157502">
    <property type="component" value="Chromosome 13"/>
</dbReference>
<proteinExistence type="predicted"/>
<name>A0ACC2GFU1_DALPE</name>
<evidence type="ECO:0000313" key="2">
    <source>
        <dbReference type="Proteomes" id="UP001157502"/>
    </source>
</evidence>
<reference evidence="1" key="1">
    <citation type="submission" date="2021-05" db="EMBL/GenBank/DDBJ databases">
        <authorList>
            <person name="Pan Q."/>
            <person name="Jouanno E."/>
            <person name="Zahm M."/>
            <person name="Klopp C."/>
            <person name="Cabau C."/>
            <person name="Louis A."/>
            <person name="Berthelot C."/>
            <person name="Parey E."/>
            <person name="Roest Crollius H."/>
            <person name="Montfort J."/>
            <person name="Robinson-Rechavi M."/>
            <person name="Bouchez O."/>
            <person name="Lampietro C."/>
            <person name="Lopez Roques C."/>
            <person name="Donnadieu C."/>
            <person name="Postlethwait J."/>
            <person name="Bobe J."/>
            <person name="Dillon D."/>
            <person name="Chandos A."/>
            <person name="von Hippel F."/>
            <person name="Guiguen Y."/>
        </authorList>
    </citation>
    <scope>NUCLEOTIDE SEQUENCE</scope>
    <source>
        <strain evidence="1">YG-Jan2019</strain>
    </source>
</reference>
<organism evidence="1 2">
    <name type="scientific">Dallia pectoralis</name>
    <name type="common">Alaska blackfish</name>
    <dbReference type="NCBI Taxonomy" id="75939"/>
    <lineage>
        <taxon>Eukaryota</taxon>
        <taxon>Metazoa</taxon>
        <taxon>Chordata</taxon>
        <taxon>Craniata</taxon>
        <taxon>Vertebrata</taxon>
        <taxon>Euteleostomi</taxon>
        <taxon>Actinopterygii</taxon>
        <taxon>Neopterygii</taxon>
        <taxon>Teleostei</taxon>
        <taxon>Protacanthopterygii</taxon>
        <taxon>Esociformes</taxon>
        <taxon>Umbridae</taxon>
        <taxon>Dallia</taxon>
    </lineage>
</organism>
<keyword evidence="2" id="KW-1185">Reference proteome</keyword>
<dbReference type="EMBL" id="CM055740">
    <property type="protein sequence ID" value="KAJ8002412.1"/>
    <property type="molecule type" value="Genomic_DNA"/>
</dbReference>
<gene>
    <name evidence="1" type="ORF">DPEC_G00158620</name>
</gene>
<accession>A0ACC2GFU1</accession>
<comment type="caution">
    <text evidence="1">The sequence shown here is derived from an EMBL/GenBank/DDBJ whole genome shotgun (WGS) entry which is preliminary data.</text>
</comment>
<sequence>MVSICYLNGINTRVHHNSVNGVHMELTWDDIPVPEQHSLLFDKDLYDKYSLAPTINEIWAISQTQSSLVKSEVKEELKERRTPANLLSVQNQQGPANLPSIQNQQGPANLPSIQNQQGPANLPSIQNQQGPAELPSTQNQKYSIETRDQSSCSGVDSEDEDSDHKSGEPSVKKVFSNQNFRLPIQRADVFPVPRLPYPCISSLTRKDQRTFLNVLTSNPPRESPQNLLIRVESERSEFMRYLQDVSRMCPDDYKYISQGAAFYSEEYLKICLDLKKSCPQFYQIHEMTSLTGGTFSSRLQLSFEKQLLAMGEVLITDHSVVPDEAQLESDYQIVSSHNPPAKKVKLEHTAVSTDVNAELLSGRYEPDVVLCRESLVRLLDNHGPDFTDAWEIPVVIKADTGNGSSHNRTVYIDPPLMQTQMSVRERSRLFHEESIQLSVNKTGTKSIFHVMTESPSVYKQLPAESSQRTLMPFETSVLDFGLDLTELETFGETNLSPKRLKTQKLQKDATSQPKDATSQPKDATSQPKDATSQPKDATSQPKDATSQPNAKTCKISCFQETEEEEHEVEEEAVTSDVVEEVEPEEREPRDSHDSQDSEEFISGQGSGQWLGSDSEEFISGQGSGQWLGSDSEDERLVIDDLISPATSIRAPCPNKPLIMLPQQGAPVSLPGGAVPGTPLSPSSQRDRPSPSCLTQLPIRTRRVARKAKVPASCDQLGQILAMQKAMLKPSHCQNQTQDPATLCYSQNPDPLNSRGASRPNPYPQSLVKPCVSSYLESTQDEDTYVHAPVGSGPIDEDRITQQKRLLCEDLMRGAEDVEDYVSPEEGNLLYKLYSLQDLLLLVQSHIYLAHTRNLGTGNKMVPVHILSKMEYQLSYGVERLTNTESCRIWVEKQLHSSTVSYIGHINAHTSKIALLQKLPADWTPSASCDFRPAKSLNILHHLLKKMTGLSEGHYLIGHKAGEPFVTIFKAVEEKTTVRGVYDLQQNQMPSNPDIGPLPWIPLDHTVVLPFHQKHGQPPCTFPPPDLQHGQKAGKGMAEDPSMTKHISTSSQGVKKKKKKKKNRTMRRNQWIKKHIQRLQNNP</sequence>